<keyword evidence="1" id="KW-0812">Transmembrane</keyword>
<comment type="caution">
    <text evidence="2">The sequence shown here is derived from an EMBL/GenBank/DDBJ whole genome shotgun (WGS) entry which is preliminary data.</text>
</comment>
<evidence type="ECO:0000256" key="1">
    <source>
        <dbReference type="SAM" id="Phobius"/>
    </source>
</evidence>
<dbReference type="Proteomes" id="UP000718451">
    <property type="component" value="Unassembled WGS sequence"/>
</dbReference>
<keyword evidence="1" id="KW-0472">Membrane</keyword>
<feature type="transmembrane region" description="Helical" evidence="1">
    <location>
        <begin position="121"/>
        <end position="141"/>
    </location>
</feature>
<organism evidence="2 3">
    <name type="scientific">Croceivirga thetidis</name>
    <dbReference type="NCBI Taxonomy" id="2721623"/>
    <lineage>
        <taxon>Bacteria</taxon>
        <taxon>Pseudomonadati</taxon>
        <taxon>Bacteroidota</taxon>
        <taxon>Flavobacteriia</taxon>
        <taxon>Flavobacteriales</taxon>
        <taxon>Flavobacteriaceae</taxon>
        <taxon>Croceivirga</taxon>
    </lineage>
</organism>
<accession>A0ABX1GSY2</accession>
<feature type="transmembrane region" description="Helical" evidence="1">
    <location>
        <begin position="153"/>
        <end position="173"/>
    </location>
</feature>
<reference evidence="2 3" key="1">
    <citation type="submission" date="2020-04" db="EMBL/GenBank/DDBJ databases">
        <authorList>
            <person name="Yoon J."/>
        </authorList>
    </citation>
    <scope>NUCLEOTIDE SEQUENCE [LARGE SCALE GENOMIC DNA]</scope>
    <source>
        <strain evidence="2 3">DJ-13</strain>
    </source>
</reference>
<feature type="transmembrane region" description="Helical" evidence="1">
    <location>
        <begin position="48"/>
        <end position="71"/>
    </location>
</feature>
<evidence type="ECO:0000313" key="2">
    <source>
        <dbReference type="EMBL" id="NKI33031.1"/>
    </source>
</evidence>
<dbReference type="Pfam" id="PF06197">
    <property type="entry name" value="DUF998"/>
    <property type="match status" value="1"/>
</dbReference>
<dbReference type="RefSeq" id="WP_168553184.1">
    <property type="nucleotide sequence ID" value="NZ_JAAWWL010000002.1"/>
</dbReference>
<evidence type="ECO:0000313" key="3">
    <source>
        <dbReference type="Proteomes" id="UP000718451"/>
    </source>
</evidence>
<feature type="transmembrane region" description="Helical" evidence="1">
    <location>
        <begin position="179"/>
        <end position="202"/>
    </location>
</feature>
<gene>
    <name evidence="2" type="ORF">HCU67_13820</name>
</gene>
<feature type="transmembrane region" description="Helical" evidence="1">
    <location>
        <begin position="83"/>
        <end position="101"/>
    </location>
</feature>
<proteinExistence type="predicted"/>
<keyword evidence="1" id="KW-1133">Transmembrane helix</keyword>
<feature type="transmembrane region" description="Helical" evidence="1">
    <location>
        <begin position="7"/>
        <end position="28"/>
    </location>
</feature>
<sequence length="213" mass="23048">MNNKSVSVLGIVGAVLFVVTSIVGGFLIEDYSVISQYISEAYAIDTEHGLALRMFGFVPSGVLLALFSILAINYFPGSKSVKIGFYGIALFYGLATVVVSIFPCDSGCNPDLIDPSVSQLIHNLVGMLTYLFVPITMIVIGQGLRKSSDDKKFSLQSTVLGILALLFVVVLFSEVNSEFVGLIQRVVEATFIIWIFSCAMAVRNTNKSNNKVP</sequence>
<dbReference type="InterPro" id="IPR009339">
    <property type="entry name" value="DUF998"/>
</dbReference>
<protein>
    <submittedName>
        <fullName evidence="2">DUF998 domain-containing protein</fullName>
    </submittedName>
</protein>
<keyword evidence="3" id="KW-1185">Reference proteome</keyword>
<name>A0ABX1GSY2_9FLAO</name>
<dbReference type="EMBL" id="JAAWWL010000002">
    <property type="protein sequence ID" value="NKI33031.1"/>
    <property type="molecule type" value="Genomic_DNA"/>
</dbReference>